<evidence type="ECO:0000256" key="1">
    <source>
        <dbReference type="SAM" id="Phobius"/>
    </source>
</evidence>
<dbReference type="EMBL" id="JACOQI010000003">
    <property type="protein sequence ID" value="MBC5769683.1"/>
    <property type="molecule type" value="Genomic_DNA"/>
</dbReference>
<name>A0A923MG24_9FIRM</name>
<sequence>MKNQLQGIALILFAGMLMLYAPLSPWLPILGSLPSDLISLVGLAFAIAGLIRCFKKES</sequence>
<dbReference type="AlphaFoldDB" id="A0A923MG24"/>
<keyword evidence="1" id="KW-0472">Membrane</keyword>
<dbReference type="Proteomes" id="UP000620327">
    <property type="component" value="Unassembled WGS sequence"/>
</dbReference>
<protein>
    <submittedName>
        <fullName evidence="2">Uncharacterized protein</fullName>
    </submittedName>
</protein>
<keyword evidence="1" id="KW-0812">Transmembrane</keyword>
<keyword evidence="3" id="KW-1185">Reference proteome</keyword>
<comment type="caution">
    <text evidence="2">The sequence shown here is derived from an EMBL/GenBank/DDBJ whole genome shotgun (WGS) entry which is preliminary data.</text>
</comment>
<evidence type="ECO:0000313" key="3">
    <source>
        <dbReference type="Proteomes" id="UP000620327"/>
    </source>
</evidence>
<keyword evidence="1" id="KW-1133">Transmembrane helix</keyword>
<organism evidence="2 3">
    <name type="scientific">Dysosmobacter segnis</name>
    <dbReference type="NCBI Taxonomy" id="2763042"/>
    <lineage>
        <taxon>Bacteria</taxon>
        <taxon>Bacillati</taxon>
        <taxon>Bacillota</taxon>
        <taxon>Clostridia</taxon>
        <taxon>Eubacteriales</taxon>
        <taxon>Oscillospiraceae</taxon>
        <taxon>Dysosmobacter</taxon>
    </lineage>
</organism>
<reference evidence="2" key="1">
    <citation type="submission" date="2020-08" db="EMBL/GenBank/DDBJ databases">
        <title>Genome public.</title>
        <authorList>
            <person name="Liu C."/>
            <person name="Sun Q."/>
        </authorList>
    </citation>
    <scope>NUCLEOTIDE SEQUENCE</scope>
    <source>
        <strain evidence="2">BX15</strain>
    </source>
</reference>
<feature type="transmembrane region" description="Helical" evidence="1">
    <location>
        <begin position="7"/>
        <end position="25"/>
    </location>
</feature>
<dbReference type="RefSeq" id="WP_187014036.1">
    <property type="nucleotide sequence ID" value="NZ_JACOQI010000003.1"/>
</dbReference>
<gene>
    <name evidence="2" type="ORF">H8Z83_05010</name>
</gene>
<feature type="transmembrane region" description="Helical" evidence="1">
    <location>
        <begin position="37"/>
        <end position="54"/>
    </location>
</feature>
<accession>A0A923MG24</accession>
<proteinExistence type="predicted"/>
<evidence type="ECO:0000313" key="2">
    <source>
        <dbReference type="EMBL" id="MBC5769683.1"/>
    </source>
</evidence>